<evidence type="ECO:0000256" key="1">
    <source>
        <dbReference type="ARBA" id="ARBA00022723"/>
    </source>
</evidence>
<dbReference type="OrthoDB" id="9805269at2"/>
<keyword evidence="1 9" id="KW-0479">Metal-binding</keyword>
<dbReference type="InterPro" id="IPR016161">
    <property type="entry name" value="Ald_DH/histidinol_DH"/>
</dbReference>
<feature type="binding site" evidence="9">
    <location>
        <position position="252"/>
    </location>
    <ligand>
        <name>Zn(2+)</name>
        <dbReference type="ChEBI" id="CHEBI:29105"/>
    </ligand>
</feature>
<protein>
    <recommendedName>
        <fullName evidence="4">Histidinol dehydrogenase homolog</fullName>
    </recommendedName>
</protein>
<feature type="binding site" evidence="8">
    <location>
        <position position="320"/>
    </location>
    <ligand>
        <name>substrate</name>
    </ligand>
</feature>
<dbReference type="InterPro" id="IPR001692">
    <property type="entry name" value="Histidinol_DH_CS"/>
</dbReference>
<dbReference type="Gene3D" id="1.20.5.1300">
    <property type="match status" value="1"/>
</dbReference>
<evidence type="ECO:0000256" key="9">
    <source>
        <dbReference type="PIRSR" id="PIRSR000099-4"/>
    </source>
</evidence>
<reference evidence="12" key="1">
    <citation type="submission" date="2016-11" db="EMBL/GenBank/DDBJ databases">
        <authorList>
            <person name="Varghese N."/>
            <person name="Submissions S."/>
        </authorList>
    </citation>
    <scope>NUCLEOTIDE SEQUENCE [LARGE SCALE GENOMIC DNA]</scope>
    <source>
        <strain evidence="12">DSM 100564</strain>
    </source>
</reference>
<feature type="active site" description="Proton acceptor" evidence="6">
    <location>
        <position position="319"/>
    </location>
</feature>
<dbReference type="PRINTS" id="PR00083">
    <property type="entry name" value="HOLDHDRGNASE"/>
</dbReference>
<evidence type="ECO:0000256" key="8">
    <source>
        <dbReference type="PIRSR" id="PIRSR000099-3"/>
    </source>
</evidence>
<feature type="active site" description="Proton acceptor" evidence="6">
    <location>
        <position position="320"/>
    </location>
</feature>
<dbReference type="SUPFAM" id="SSF53720">
    <property type="entry name" value="ALDH-like"/>
    <property type="match status" value="1"/>
</dbReference>
<accession>A0A1M6ICP5</accession>
<feature type="binding site" evidence="7">
    <location>
        <position position="181"/>
    </location>
    <ligand>
        <name>NAD(+)</name>
        <dbReference type="ChEBI" id="CHEBI:57540"/>
    </ligand>
</feature>
<dbReference type="Pfam" id="PF00815">
    <property type="entry name" value="Histidinol_dh"/>
    <property type="match status" value="1"/>
</dbReference>
<dbReference type="Proteomes" id="UP000183982">
    <property type="component" value="Unassembled WGS sequence"/>
</dbReference>
<feature type="binding site" evidence="8">
    <location>
        <position position="412"/>
    </location>
    <ligand>
        <name>substrate</name>
    </ligand>
</feature>
<dbReference type="RefSeq" id="WP_073251389.1">
    <property type="nucleotide sequence ID" value="NZ_FQZQ01000007.1"/>
</dbReference>
<feature type="binding site" evidence="8">
    <location>
        <position position="227"/>
    </location>
    <ligand>
        <name>substrate</name>
    </ligand>
</feature>
<feature type="binding site" evidence="8">
    <location>
        <position position="249"/>
    </location>
    <ligand>
        <name>substrate</name>
    </ligand>
</feature>
<evidence type="ECO:0000256" key="3">
    <source>
        <dbReference type="ARBA" id="ARBA00023002"/>
    </source>
</evidence>
<sequence>MAVTYLKKSLGLAPEGQADTEDLVRVMLARIRTNGEDAAIEYARRFDQWNGPVVVGPDEMAEAAKRVPEKLRDNIRYAHDNIRVFAQAQLSSVSDFEIEIRPGLKAGQRQLALGAAGCYVPGGRYSHIASALMTITTARVAGVADVTACSPPRKDEGIPASILYAMGVAGADRALALGGVQGVAAMAQGLFGATPADILVGPGNQFVAEAKRQLFGGVGIDMFAGPTDSMVLADASADPEIVAWDLVGQAEHGFNSPVWLATDSRTLADAVMARVPECIAELPEPNRTNAYEAWNVLGEVMLCDTREDMADIADTYGPEHLHVQAGDLDWWRLRLRSYGSLFLGELTTVPFGDKASGPNHVLPTSGAARYTGGLSVHKFLKTVTWQTVDENALPDLARVSGEISRQEGMIGHARSSEIRLEKFVHPPKLAATGGG</sequence>
<feature type="binding site" evidence="9">
    <location>
        <position position="353"/>
    </location>
    <ligand>
        <name>Zn(2+)</name>
        <dbReference type="ChEBI" id="CHEBI:29105"/>
    </ligand>
</feature>
<evidence type="ECO:0000256" key="6">
    <source>
        <dbReference type="PIRSR" id="PIRSR000099-1"/>
    </source>
</evidence>
<feature type="binding site" evidence="7">
    <location>
        <position position="119"/>
    </location>
    <ligand>
        <name>NAD(+)</name>
        <dbReference type="ChEBI" id="CHEBI:57540"/>
    </ligand>
</feature>
<feature type="binding site" evidence="9">
    <location>
        <position position="249"/>
    </location>
    <ligand>
        <name>Zn(2+)</name>
        <dbReference type="ChEBI" id="CHEBI:29105"/>
    </ligand>
</feature>
<feature type="binding site" evidence="8">
    <location>
        <position position="407"/>
    </location>
    <ligand>
        <name>substrate</name>
    </ligand>
</feature>
<dbReference type="GO" id="GO:0046872">
    <property type="term" value="F:metal ion binding"/>
    <property type="evidence" value="ECO:0007669"/>
    <property type="project" value="UniProtKB-KW"/>
</dbReference>
<evidence type="ECO:0000256" key="10">
    <source>
        <dbReference type="RuleBase" id="RU004175"/>
    </source>
</evidence>
<dbReference type="InterPro" id="IPR022695">
    <property type="entry name" value="Histidinol_DH_monofunct"/>
</dbReference>
<dbReference type="PANTHER" id="PTHR21256">
    <property type="entry name" value="HISTIDINOL DEHYDROGENASE HDH"/>
    <property type="match status" value="1"/>
</dbReference>
<dbReference type="GO" id="GO:0004399">
    <property type="term" value="F:histidinol dehydrogenase activity"/>
    <property type="evidence" value="ECO:0007669"/>
    <property type="project" value="InterPro"/>
</dbReference>
<keyword evidence="12" id="KW-1185">Reference proteome</keyword>
<evidence type="ECO:0000256" key="2">
    <source>
        <dbReference type="ARBA" id="ARBA00022833"/>
    </source>
</evidence>
<feature type="binding site" evidence="8">
    <location>
        <position position="252"/>
    </location>
    <ligand>
        <name>substrate</name>
    </ligand>
</feature>
<evidence type="ECO:0000313" key="11">
    <source>
        <dbReference type="EMBL" id="SHJ32086.1"/>
    </source>
</evidence>
<keyword evidence="7" id="KW-0520">NAD</keyword>
<organism evidence="11 12">
    <name type="scientific">Shimia gijangensis</name>
    <dbReference type="NCBI Taxonomy" id="1470563"/>
    <lineage>
        <taxon>Bacteria</taxon>
        <taxon>Pseudomonadati</taxon>
        <taxon>Pseudomonadota</taxon>
        <taxon>Alphaproteobacteria</taxon>
        <taxon>Rhodobacterales</taxon>
        <taxon>Roseobacteraceae</taxon>
    </lineage>
</organism>
<dbReference type="PIRSF" id="PIRSF000099">
    <property type="entry name" value="Histidinol_dh"/>
    <property type="match status" value="1"/>
</dbReference>
<dbReference type="GO" id="GO:0000105">
    <property type="term" value="P:L-histidine biosynthetic process"/>
    <property type="evidence" value="ECO:0007669"/>
    <property type="project" value="InterPro"/>
</dbReference>
<dbReference type="GO" id="GO:0005829">
    <property type="term" value="C:cytosol"/>
    <property type="evidence" value="ECO:0007669"/>
    <property type="project" value="TreeGrafter"/>
</dbReference>
<dbReference type="EMBL" id="FQZQ01000007">
    <property type="protein sequence ID" value="SHJ32086.1"/>
    <property type="molecule type" value="Genomic_DNA"/>
</dbReference>
<gene>
    <name evidence="11" type="ORF">SAMN05444000_10763</name>
</gene>
<evidence type="ECO:0000256" key="5">
    <source>
        <dbReference type="PIRNR" id="PIRNR000099"/>
    </source>
</evidence>
<dbReference type="PROSITE" id="PS00611">
    <property type="entry name" value="HISOL_DEHYDROGENASE"/>
    <property type="match status" value="1"/>
</dbReference>
<dbReference type="FunFam" id="3.40.50.1980:FF:000001">
    <property type="entry name" value="Histidinol dehydrogenase"/>
    <property type="match status" value="1"/>
</dbReference>
<keyword evidence="3 5" id="KW-0560">Oxidoreductase</keyword>
<dbReference type="AlphaFoldDB" id="A0A1M6ICP5"/>
<feature type="binding site" evidence="9">
    <location>
        <position position="412"/>
    </location>
    <ligand>
        <name>Zn(2+)</name>
        <dbReference type="ChEBI" id="CHEBI:29105"/>
    </ligand>
</feature>
<keyword evidence="2 9" id="KW-0862">Zinc</keyword>
<dbReference type="Gene3D" id="3.40.50.1980">
    <property type="entry name" value="Nitrogenase molybdenum iron protein domain"/>
    <property type="match status" value="2"/>
</dbReference>
<dbReference type="GO" id="GO:0051287">
    <property type="term" value="F:NAD binding"/>
    <property type="evidence" value="ECO:0007669"/>
    <property type="project" value="InterPro"/>
</dbReference>
<dbReference type="CDD" id="cd06572">
    <property type="entry name" value="Histidinol_dh"/>
    <property type="match status" value="1"/>
</dbReference>
<feature type="binding site" evidence="7">
    <location>
        <position position="204"/>
    </location>
    <ligand>
        <name>NAD(+)</name>
        <dbReference type="ChEBI" id="CHEBI:57540"/>
    </ligand>
</feature>
<dbReference type="NCBIfam" id="TIGR00069">
    <property type="entry name" value="hisD"/>
    <property type="match status" value="1"/>
</dbReference>
<dbReference type="STRING" id="1470563.SAMN05444000_10763"/>
<dbReference type="InterPro" id="IPR012131">
    <property type="entry name" value="Hstdl_DH"/>
</dbReference>
<comment type="similarity">
    <text evidence="5 10">Belongs to the histidinol dehydrogenase family.</text>
</comment>
<proteinExistence type="inferred from homology"/>
<evidence type="ECO:0000313" key="12">
    <source>
        <dbReference type="Proteomes" id="UP000183982"/>
    </source>
</evidence>
<dbReference type="PANTHER" id="PTHR21256:SF14">
    <property type="entry name" value="HISTIDINOL DEHYDROGENASE"/>
    <property type="match status" value="1"/>
</dbReference>
<name>A0A1M6ICP5_9RHOB</name>
<evidence type="ECO:0000256" key="7">
    <source>
        <dbReference type="PIRSR" id="PIRSR000099-2"/>
    </source>
</evidence>
<feature type="binding site" evidence="8">
    <location>
        <position position="353"/>
    </location>
    <ligand>
        <name>substrate</name>
    </ligand>
</feature>
<evidence type="ECO:0000256" key="4">
    <source>
        <dbReference type="ARBA" id="ARBA00072814"/>
    </source>
</evidence>
<comment type="cofactor">
    <cofactor evidence="9">
        <name>Zn(2+)</name>
        <dbReference type="ChEBI" id="CHEBI:29105"/>
    </cofactor>
    <text evidence="9">Binds 1 zinc ion per subunit.</text>
</comment>